<dbReference type="Proteomes" id="UP001363151">
    <property type="component" value="Unassembled WGS sequence"/>
</dbReference>
<evidence type="ECO:0000313" key="3">
    <source>
        <dbReference type="EMBL" id="KAK7249590.1"/>
    </source>
</evidence>
<feature type="transmembrane region" description="Helical" evidence="1">
    <location>
        <begin position="257"/>
        <end position="281"/>
    </location>
</feature>
<protein>
    <submittedName>
        <fullName evidence="3">Uncharacterized protein</fullName>
    </submittedName>
</protein>
<proteinExistence type="predicted"/>
<keyword evidence="1" id="KW-0812">Transmembrane</keyword>
<evidence type="ECO:0000313" key="4">
    <source>
        <dbReference type="Proteomes" id="UP001363151"/>
    </source>
</evidence>
<gene>
    <name evidence="3" type="ORF">SO694_00004022</name>
</gene>
<keyword evidence="1" id="KW-1133">Transmembrane helix</keyword>
<dbReference type="SUPFAM" id="SSF52266">
    <property type="entry name" value="SGNH hydrolase"/>
    <property type="match status" value="1"/>
</dbReference>
<feature type="chain" id="PRO_5047207052" evidence="2">
    <location>
        <begin position="18"/>
        <end position="442"/>
    </location>
</feature>
<feature type="signal peptide" evidence="2">
    <location>
        <begin position="1"/>
        <end position="17"/>
    </location>
</feature>
<evidence type="ECO:0000256" key="1">
    <source>
        <dbReference type="SAM" id="Phobius"/>
    </source>
</evidence>
<accession>A0ABR1G8M9</accession>
<evidence type="ECO:0000256" key="2">
    <source>
        <dbReference type="SAM" id="SignalP"/>
    </source>
</evidence>
<keyword evidence="2" id="KW-0732">Signal</keyword>
<sequence length="442" mass="45612">MRFLLLIASALLRVAASQTCECPTVPTNLSLYDALLIGDDVAAAYAPVVDEVLAYGNLSRVVKMGAVGGGGACAGSFGVLACVPGWLAVGWAVVHVGVGLADLAAGVSTATYAARLAALHGVLGNRTNATVFATTTPAPPSSAILDGDVAAYNAALRSLFGAGGARADVRVDDLYGVVVDNCRKALGSACYPKTCGCPRLQGSSATAWTARGRRVLGLAVAAEVVAFHASAGSEADTSNIVEDAADSSGDGVSSWKLAWILDAGFVVFLEALMIVAIRCAACDTRLQRHLTRIVRALAGDVPPRRGVLRVAAGLLLLFFVFSAVVLAVHYGAESTESQVDCAPQCPAVPWNASAYDALLIGDSVSGQYSDAVAELLKRQELATVLRMDEYGGSGFCGTSYGLLACVDAWLGASNWTTVHVNWGLHDIDTWSYAYASTGATKG</sequence>
<name>A0ABR1G8M9_AURAN</name>
<dbReference type="InterPro" id="IPR036514">
    <property type="entry name" value="SGNH_hydro_sf"/>
</dbReference>
<organism evidence="3 4">
    <name type="scientific">Aureococcus anophagefferens</name>
    <name type="common">Harmful bloom alga</name>
    <dbReference type="NCBI Taxonomy" id="44056"/>
    <lineage>
        <taxon>Eukaryota</taxon>
        <taxon>Sar</taxon>
        <taxon>Stramenopiles</taxon>
        <taxon>Ochrophyta</taxon>
        <taxon>Pelagophyceae</taxon>
        <taxon>Pelagomonadales</taxon>
        <taxon>Pelagomonadaceae</taxon>
        <taxon>Aureococcus</taxon>
    </lineage>
</organism>
<keyword evidence="4" id="KW-1185">Reference proteome</keyword>
<comment type="caution">
    <text evidence="3">The sequence shown here is derived from an EMBL/GenBank/DDBJ whole genome shotgun (WGS) entry which is preliminary data.</text>
</comment>
<reference evidence="3 4" key="1">
    <citation type="submission" date="2024-03" db="EMBL/GenBank/DDBJ databases">
        <title>Aureococcus anophagefferens CCMP1851 and Kratosvirus quantuckense: Draft genome of a second virus-susceptible host strain in the model system.</title>
        <authorList>
            <person name="Chase E."/>
            <person name="Truchon A.R."/>
            <person name="Schepens W."/>
            <person name="Wilhelm S.W."/>
        </authorList>
    </citation>
    <scope>NUCLEOTIDE SEQUENCE [LARGE SCALE GENOMIC DNA]</scope>
    <source>
        <strain evidence="3 4">CCMP1851</strain>
    </source>
</reference>
<dbReference type="Gene3D" id="3.40.50.1110">
    <property type="entry name" value="SGNH hydrolase"/>
    <property type="match status" value="2"/>
</dbReference>
<dbReference type="EMBL" id="JBBJCI010000040">
    <property type="protein sequence ID" value="KAK7249590.1"/>
    <property type="molecule type" value="Genomic_DNA"/>
</dbReference>
<feature type="transmembrane region" description="Helical" evidence="1">
    <location>
        <begin position="310"/>
        <end position="332"/>
    </location>
</feature>
<keyword evidence="1" id="KW-0472">Membrane</keyword>